<dbReference type="AlphaFoldDB" id="A0A699YXY6"/>
<comment type="caution">
    <text evidence="1">The sequence shown here is derived from an EMBL/GenBank/DDBJ whole genome shotgun (WGS) entry which is preliminary data.</text>
</comment>
<gene>
    <name evidence="1" type="ORF">HaLaN_02789</name>
</gene>
<keyword evidence="2" id="KW-1185">Reference proteome</keyword>
<evidence type="ECO:0000313" key="2">
    <source>
        <dbReference type="Proteomes" id="UP000485058"/>
    </source>
</evidence>
<dbReference type="EMBL" id="BLLF01000124">
    <property type="protein sequence ID" value="GFH07912.1"/>
    <property type="molecule type" value="Genomic_DNA"/>
</dbReference>
<proteinExistence type="predicted"/>
<reference evidence="1 2" key="1">
    <citation type="submission" date="2020-02" db="EMBL/GenBank/DDBJ databases">
        <title>Draft genome sequence of Haematococcus lacustris strain NIES-144.</title>
        <authorList>
            <person name="Morimoto D."/>
            <person name="Nakagawa S."/>
            <person name="Yoshida T."/>
            <person name="Sawayama S."/>
        </authorList>
    </citation>
    <scope>NUCLEOTIDE SEQUENCE [LARGE SCALE GENOMIC DNA]</scope>
    <source>
        <strain evidence="1 2">NIES-144</strain>
    </source>
</reference>
<evidence type="ECO:0000313" key="1">
    <source>
        <dbReference type="EMBL" id="GFH07912.1"/>
    </source>
</evidence>
<name>A0A699YXY6_HAELA</name>
<accession>A0A699YXY6</accession>
<protein>
    <submittedName>
        <fullName evidence="1">Uncharacterized protein</fullName>
    </submittedName>
</protein>
<organism evidence="1 2">
    <name type="scientific">Haematococcus lacustris</name>
    <name type="common">Green alga</name>
    <name type="synonym">Haematococcus pluvialis</name>
    <dbReference type="NCBI Taxonomy" id="44745"/>
    <lineage>
        <taxon>Eukaryota</taxon>
        <taxon>Viridiplantae</taxon>
        <taxon>Chlorophyta</taxon>
        <taxon>core chlorophytes</taxon>
        <taxon>Chlorophyceae</taxon>
        <taxon>CS clade</taxon>
        <taxon>Chlamydomonadales</taxon>
        <taxon>Haematococcaceae</taxon>
        <taxon>Haematococcus</taxon>
    </lineage>
</organism>
<sequence>MNVEFVLRSSAGGVCTSASSCPIDNAGANTLSDPSGLGCSADGPTGVTAPSYWASPACTSNSFGASSTNPTQCNPADSWGSVSTQCKIPGAGWPSFPWTLPLTNACDNKVITLDLVGVIYIFKDYSDILYFTNPTQYPQYINMLAADSLSGFDRRLWSCFTYQVDLKSVCNPTTAEYRSVDYSAPSLVVQPLFTVTKFSLSPGCQPSDYTAANVPTALAQSNTPSGTVGNINTTNVIGSTSMTLVSTACGCADVNTVSPTSFALSSGSASPTNLAAFPAANPIPNVGSSYDNNLHSGDNQAGTMQLVKENLCNRFQLQVQTALLRLQLPPRVDQAYVLPSGQAAYNGSQMSALHSAGSYMLSDAFINGTNTFCGSAYVFRGPNNGNVLASFNSTTLPGLNTRV</sequence>
<dbReference type="Proteomes" id="UP000485058">
    <property type="component" value="Unassembled WGS sequence"/>
</dbReference>